<dbReference type="SUPFAM" id="SSF144000">
    <property type="entry name" value="Oxysterol-binding protein-like"/>
    <property type="match status" value="1"/>
</dbReference>
<dbReference type="GO" id="GO:0016020">
    <property type="term" value="C:membrane"/>
    <property type="evidence" value="ECO:0007669"/>
    <property type="project" value="TreeGrafter"/>
</dbReference>
<evidence type="ECO:0000313" key="3">
    <source>
        <dbReference type="EMBL" id="KAJ2892555.1"/>
    </source>
</evidence>
<proteinExistence type="inferred from homology"/>
<accession>A0AAD5WN40</accession>
<comment type="caution">
    <text evidence="3">The sequence shown here is derived from an EMBL/GenBank/DDBJ whole genome shotgun (WGS) entry which is preliminary data.</text>
</comment>
<dbReference type="InterPro" id="IPR000648">
    <property type="entry name" value="Oxysterol-bd"/>
</dbReference>
<dbReference type="Proteomes" id="UP001201980">
    <property type="component" value="Unassembled WGS sequence"/>
</dbReference>
<dbReference type="FunFam" id="2.40.160.120:FF:000010">
    <property type="entry name" value="Oxysterol-binding protein homolog 4"/>
    <property type="match status" value="1"/>
</dbReference>
<dbReference type="PANTHER" id="PTHR10972">
    <property type="entry name" value="OXYSTEROL-BINDING PROTEIN-RELATED"/>
    <property type="match status" value="1"/>
</dbReference>
<sequence>MPGSRSVSPAPPSGGSNSSWSSFLKSIASFNGDLSSLTAPPFILSSVSLTEFSSYWCEHPFIFAAPANEADPQKRALFVLKWFLTTLKQQYASRSEQYGNEKKPLNPFLGELFLGAWEDDAGTTELISEQVSHHPPATAYCITNRPTGVRLEGYNAQKATFSTTINIKQIGHAVLTVPDPTDKSKHETYLITLPSLHIEGLIYGAPYIELDGSSHIVSSTGYTSRIDYSGKGWLSGKKNSVTAILYKTGSSNPEKEAVYSVKGQWPEELELHTGPSKKQSGSTLVETYNPHTAKSTSLSVKPVEKQHPLESRKAWSKVAQGIQDGNMELVGAEKSRIENAQREARAKEKEAGKTWERRYFTAKKEGGEDAVLAALGGKVGLSVDGDADKTGGLWRFDQTKADNVKDETLSKEEEERILTELLGQETT</sequence>
<evidence type="ECO:0000313" key="4">
    <source>
        <dbReference type="Proteomes" id="UP001201980"/>
    </source>
</evidence>
<dbReference type="InterPro" id="IPR018494">
    <property type="entry name" value="Oxysterol-bd_CS"/>
</dbReference>
<dbReference type="PANTHER" id="PTHR10972:SF184">
    <property type="entry name" value="OXYSTEROL-BINDING PROTEIN HOMOLOG 4-RELATED"/>
    <property type="match status" value="1"/>
</dbReference>
<dbReference type="Gene3D" id="6.10.250.1430">
    <property type="match status" value="1"/>
</dbReference>
<dbReference type="GO" id="GO:0005829">
    <property type="term" value="C:cytosol"/>
    <property type="evidence" value="ECO:0007669"/>
    <property type="project" value="TreeGrafter"/>
</dbReference>
<dbReference type="EMBL" id="JAKWBI020000778">
    <property type="protein sequence ID" value="KAJ2892555.1"/>
    <property type="molecule type" value="Genomic_DNA"/>
</dbReference>
<dbReference type="FunFam" id="1.10.287.2720:FF:000003">
    <property type="entry name" value="Oxysterol binding protein"/>
    <property type="match status" value="1"/>
</dbReference>
<dbReference type="Gene3D" id="1.10.287.2720">
    <property type="match status" value="1"/>
</dbReference>
<dbReference type="Pfam" id="PF01237">
    <property type="entry name" value="Oxysterol_BP"/>
    <property type="match status" value="1"/>
</dbReference>
<dbReference type="PROSITE" id="PS01013">
    <property type="entry name" value="OSBP"/>
    <property type="match status" value="1"/>
</dbReference>
<evidence type="ECO:0000256" key="1">
    <source>
        <dbReference type="ARBA" id="ARBA00008842"/>
    </source>
</evidence>
<dbReference type="InterPro" id="IPR037239">
    <property type="entry name" value="OSBP_sf"/>
</dbReference>
<keyword evidence="4" id="KW-1185">Reference proteome</keyword>
<dbReference type="Gene3D" id="3.30.70.3490">
    <property type="match status" value="1"/>
</dbReference>
<gene>
    <name evidence="3" type="ORF">MKZ38_009622</name>
</gene>
<dbReference type="AlphaFoldDB" id="A0AAD5WN40"/>
<organism evidence="3 4">
    <name type="scientific">Zalerion maritima</name>
    <dbReference type="NCBI Taxonomy" id="339359"/>
    <lineage>
        <taxon>Eukaryota</taxon>
        <taxon>Fungi</taxon>
        <taxon>Dikarya</taxon>
        <taxon>Ascomycota</taxon>
        <taxon>Pezizomycotina</taxon>
        <taxon>Sordariomycetes</taxon>
        <taxon>Lulworthiomycetidae</taxon>
        <taxon>Lulworthiales</taxon>
        <taxon>Lulworthiaceae</taxon>
        <taxon>Zalerion</taxon>
    </lineage>
</organism>
<dbReference type="Gene3D" id="2.40.160.120">
    <property type="match status" value="1"/>
</dbReference>
<dbReference type="GO" id="GO:0120009">
    <property type="term" value="P:intermembrane lipid transfer"/>
    <property type="evidence" value="ECO:0007669"/>
    <property type="project" value="UniProtKB-ARBA"/>
</dbReference>
<name>A0AAD5WN40_9PEZI</name>
<reference evidence="3" key="1">
    <citation type="submission" date="2022-07" db="EMBL/GenBank/DDBJ databases">
        <title>Draft genome sequence of Zalerion maritima ATCC 34329, a (micro)plastics degrading marine fungus.</title>
        <authorList>
            <person name="Paco A."/>
            <person name="Goncalves M.F.M."/>
            <person name="Rocha-Santos T.A.P."/>
            <person name="Alves A."/>
        </authorList>
    </citation>
    <scope>NUCLEOTIDE SEQUENCE</scope>
    <source>
        <strain evidence="3">ATCC 34329</strain>
    </source>
</reference>
<evidence type="ECO:0000256" key="2">
    <source>
        <dbReference type="RuleBase" id="RU003844"/>
    </source>
</evidence>
<protein>
    <submittedName>
        <fullName evidence="3">Oxysterol-binding protein</fullName>
    </submittedName>
</protein>
<comment type="similarity">
    <text evidence="1 2">Belongs to the OSBP family.</text>
</comment>
<dbReference type="GO" id="GO:0008142">
    <property type="term" value="F:oxysterol binding"/>
    <property type="evidence" value="ECO:0007669"/>
    <property type="project" value="TreeGrafter"/>
</dbReference>